<evidence type="ECO:0000256" key="3">
    <source>
        <dbReference type="ARBA" id="ARBA00022475"/>
    </source>
</evidence>
<accession>A0A1G2FR99</accession>
<dbReference type="SUPFAM" id="SSF82866">
    <property type="entry name" value="Multidrug efflux transporter AcrB transmembrane domain"/>
    <property type="match status" value="1"/>
</dbReference>
<dbReference type="InterPro" id="IPR022645">
    <property type="entry name" value="SecD/SecF_bac"/>
</dbReference>
<keyword evidence="9 10" id="KW-0472">Membrane</keyword>
<sequence>MLNIVAKRKIFYIFSILFNLVGIFSILFWGLRFGIDFKGGSFMEVQFLPSRPEASAVRSNLASLNLGDISVQPAGDRGYNLRFKDVDESGHQQILQALNSLSPVEEKQFDSVGPVVGQELKQRAYIAIATVLFLIVIYIAFAFRKVSRPVASWKYGLAAIIALGHDIFIPTGIFSILGHYFGLEIDLLFVTGLLTILGFSVHDTIVVFDRIRENLRKGTGKSFEETVNISINQTITRSINTSLTVLLTLLAIFIFGGVSIKYFALLLMIGVFFGTYSSIFVASSLLVTWEAWRQKRIARRLRR</sequence>
<dbReference type="PRINTS" id="PR01755">
    <property type="entry name" value="SECFTRNLCASE"/>
</dbReference>
<dbReference type="InterPro" id="IPR022646">
    <property type="entry name" value="SecD/SecF_CS"/>
</dbReference>
<keyword evidence="3 10" id="KW-1003">Cell membrane</keyword>
<evidence type="ECO:0000256" key="7">
    <source>
        <dbReference type="ARBA" id="ARBA00022989"/>
    </source>
</evidence>
<feature type="transmembrane region" description="Helical" evidence="10">
    <location>
        <begin position="12"/>
        <end position="31"/>
    </location>
</feature>
<proteinExistence type="inferred from homology"/>
<dbReference type="GO" id="GO:0005886">
    <property type="term" value="C:plasma membrane"/>
    <property type="evidence" value="ECO:0007669"/>
    <property type="project" value="UniProtKB-SubCell"/>
</dbReference>
<evidence type="ECO:0000256" key="10">
    <source>
        <dbReference type="HAMAP-Rule" id="MF_01464"/>
    </source>
</evidence>
<dbReference type="GO" id="GO:0065002">
    <property type="term" value="P:intracellular protein transmembrane transport"/>
    <property type="evidence" value="ECO:0007669"/>
    <property type="project" value="UniProtKB-UniRule"/>
</dbReference>
<dbReference type="NCBIfam" id="TIGR00916">
    <property type="entry name" value="2A0604s01"/>
    <property type="match status" value="1"/>
</dbReference>
<gene>
    <name evidence="10" type="primary">secF</name>
    <name evidence="12" type="ORF">A3B04_03920</name>
</gene>
<protein>
    <recommendedName>
        <fullName evidence="10">Protein-export membrane protein SecF</fullName>
    </recommendedName>
</protein>
<comment type="function">
    <text evidence="10">Part of the Sec protein translocase complex. Interacts with the SecYEG preprotein conducting channel. SecDF uses the proton motive force (PMF) to complete protein translocation after the ATP-dependent function of SecA.</text>
</comment>
<keyword evidence="5 10" id="KW-0812">Transmembrane</keyword>
<dbReference type="InterPro" id="IPR000731">
    <property type="entry name" value="SSD"/>
</dbReference>
<dbReference type="Pfam" id="PF07549">
    <property type="entry name" value="Sec_GG"/>
    <property type="match status" value="1"/>
</dbReference>
<keyword evidence="8 10" id="KW-0811">Translocation</keyword>
<dbReference type="Gene3D" id="1.20.1640.10">
    <property type="entry name" value="Multidrug efflux transporter AcrB transmembrane domain"/>
    <property type="match status" value="1"/>
</dbReference>
<evidence type="ECO:0000256" key="1">
    <source>
        <dbReference type="ARBA" id="ARBA00004651"/>
    </source>
</evidence>
<dbReference type="GO" id="GO:0006605">
    <property type="term" value="P:protein targeting"/>
    <property type="evidence" value="ECO:0007669"/>
    <property type="project" value="UniProtKB-UniRule"/>
</dbReference>
<comment type="subunit">
    <text evidence="10">Forms a complex with SecD. Part of the essential Sec protein translocation apparatus which comprises SecA, SecYEG and auxiliary proteins SecDF. Other proteins may also be involved.</text>
</comment>
<reference evidence="12 13" key="1">
    <citation type="journal article" date="2016" name="Nat. Commun.">
        <title>Thousands of microbial genomes shed light on interconnected biogeochemical processes in an aquifer system.</title>
        <authorList>
            <person name="Anantharaman K."/>
            <person name="Brown C.T."/>
            <person name="Hug L.A."/>
            <person name="Sharon I."/>
            <person name="Castelle C.J."/>
            <person name="Probst A.J."/>
            <person name="Thomas B.C."/>
            <person name="Singh A."/>
            <person name="Wilkins M.J."/>
            <person name="Karaoz U."/>
            <person name="Brodie E.L."/>
            <person name="Williams K.H."/>
            <person name="Hubbard S.S."/>
            <person name="Banfield J.F."/>
        </authorList>
    </citation>
    <scope>NUCLEOTIDE SEQUENCE [LARGE SCALE GENOMIC DNA]</scope>
</reference>
<name>A0A1G2FR99_9BACT</name>
<keyword evidence="7 10" id="KW-1133">Transmembrane helix</keyword>
<dbReference type="GO" id="GO:0043952">
    <property type="term" value="P:protein transport by the Sec complex"/>
    <property type="evidence" value="ECO:0007669"/>
    <property type="project" value="UniProtKB-UniRule"/>
</dbReference>
<feature type="transmembrane region" description="Helical" evidence="10">
    <location>
        <begin position="243"/>
        <end position="263"/>
    </location>
</feature>
<dbReference type="InterPro" id="IPR048634">
    <property type="entry name" value="SecD_SecF_C"/>
</dbReference>
<dbReference type="InterPro" id="IPR055344">
    <property type="entry name" value="SecD_SecF_C_bact"/>
</dbReference>
<dbReference type="PANTHER" id="PTHR30081:SF8">
    <property type="entry name" value="PROTEIN TRANSLOCASE SUBUNIT SECF"/>
    <property type="match status" value="1"/>
</dbReference>
<dbReference type="PROSITE" id="PS50156">
    <property type="entry name" value="SSD"/>
    <property type="match status" value="1"/>
</dbReference>
<keyword evidence="2 10" id="KW-0813">Transport</keyword>
<evidence type="ECO:0000259" key="11">
    <source>
        <dbReference type="PROSITE" id="PS50156"/>
    </source>
</evidence>
<dbReference type="InterPro" id="IPR022813">
    <property type="entry name" value="SecD/SecF_arch_bac"/>
</dbReference>
<comment type="subcellular location">
    <subcellularLocation>
        <location evidence="1 10">Cell membrane</location>
        <topology evidence="1 10">Multi-pass membrane protein</topology>
    </subcellularLocation>
</comment>
<comment type="similarity">
    <text evidence="10">Belongs to the SecD/SecF family. SecF subfamily.</text>
</comment>
<feature type="transmembrane region" description="Helical" evidence="10">
    <location>
        <begin position="269"/>
        <end position="292"/>
    </location>
</feature>
<feature type="transmembrane region" description="Helical" evidence="10">
    <location>
        <begin position="187"/>
        <end position="208"/>
    </location>
</feature>
<dbReference type="InterPro" id="IPR005665">
    <property type="entry name" value="SecF_bac"/>
</dbReference>
<evidence type="ECO:0000313" key="13">
    <source>
        <dbReference type="Proteomes" id="UP000177126"/>
    </source>
</evidence>
<dbReference type="NCBIfam" id="TIGR00966">
    <property type="entry name" value="transloc_SecF"/>
    <property type="match status" value="1"/>
</dbReference>
<dbReference type="Pfam" id="PF02355">
    <property type="entry name" value="SecD_SecF_C"/>
    <property type="match status" value="1"/>
</dbReference>
<evidence type="ECO:0000256" key="2">
    <source>
        <dbReference type="ARBA" id="ARBA00022448"/>
    </source>
</evidence>
<keyword evidence="6 10" id="KW-0653">Protein transport</keyword>
<dbReference type="AlphaFoldDB" id="A0A1G2FR99"/>
<evidence type="ECO:0000256" key="6">
    <source>
        <dbReference type="ARBA" id="ARBA00022927"/>
    </source>
</evidence>
<dbReference type="PANTHER" id="PTHR30081">
    <property type="entry name" value="PROTEIN-EXPORT MEMBRANE PROTEIN SEC"/>
    <property type="match status" value="1"/>
</dbReference>
<organism evidence="12 13">
    <name type="scientific">Candidatus Portnoybacteria bacterium RIFCSPLOWO2_02_FULL_39_11</name>
    <dbReference type="NCBI Taxonomy" id="1802001"/>
    <lineage>
        <taxon>Bacteria</taxon>
        <taxon>Candidatus Portnoyibacteriota</taxon>
    </lineage>
</organism>
<evidence type="ECO:0000256" key="8">
    <source>
        <dbReference type="ARBA" id="ARBA00023010"/>
    </source>
</evidence>
<evidence type="ECO:0000256" key="4">
    <source>
        <dbReference type="ARBA" id="ARBA00022519"/>
    </source>
</evidence>
<feature type="transmembrane region" description="Helical" evidence="10">
    <location>
        <begin position="124"/>
        <end position="143"/>
    </location>
</feature>
<evidence type="ECO:0000256" key="9">
    <source>
        <dbReference type="ARBA" id="ARBA00023136"/>
    </source>
</evidence>
<dbReference type="Proteomes" id="UP000177126">
    <property type="component" value="Unassembled WGS sequence"/>
</dbReference>
<feature type="domain" description="SSD" evidence="11">
    <location>
        <begin position="124"/>
        <end position="288"/>
    </location>
</feature>
<comment type="caution">
    <text evidence="12">The sequence shown here is derived from an EMBL/GenBank/DDBJ whole genome shotgun (WGS) entry which is preliminary data.</text>
</comment>
<dbReference type="EMBL" id="MHNF01000039">
    <property type="protein sequence ID" value="OGZ40150.1"/>
    <property type="molecule type" value="Genomic_DNA"/>
</dbReference>
<evidence type="ECO:0000313" key="12">
    <source>
        <dbReference type="EMBL" id="OGZ40150.1"/>
    </source>
</evidence>
<dbReference type="GO" id="GO:0015450">
    <property type="term" value="F:protein-transporting ATPase activity"/>
    <property type="evidence" value="ECO:0007669"/>
    <property type="project" value="InterPro"/>
</dbReference>
<feature type="transmembrane region" description="Helical" evidence="10">
    <location>
        <begin position="155"/>
        <end position="181"/>
    </location>
</feature>
<dbReference type="HAMAP" id="MF_01464_B">
    <property type="entry name" value="SecF_B"/>
    <property type="match status" value="1"/>
</dbReference>
<keyword evidence="4" id="KW-0997">Cell inner membrane</keyword>
<evidence type="ECO:0000256" key="5">
    <source>
        <dbReference type="ARBA" id="ARBA00022692"/>
    </source>
</evidence>